<gene>
    <name evidence="2" type="ORF">GGQ59_001009</name>
</gene>
<reference evidence="2 3" key="1">
    <citation type="submission" date="2020-08" db="EMBL/GenBank/DDBJ databases">
        <title>Genomic Encyclopedia of Type Strains, Phase IV (KMG-IV): sequencing the most valuable type-strain genomes for metagenomic binning, comparative biology and taxonomic classification.</title>
        <authorList>
            <person name="Goeker M."/>
        </authorList>
    </citation>
    <scope>NUCLEOTIDE SEQUENCE [LARGE SCALE GENOMIC DNA]</scope>
    <source>
        <strain evidence="2 3">DSM 102850</strain>
    </source>
</reference>
<dbReference type="RefSeq" id="WP_183816394.1">
    <property type="nucleotide sequence ID" value="NZ_JACHOB010000001.1"/>
</dbReference>
<evidence type="ECO:0000313" key="3">
    <source>
        <dbReference type="Proteomes" id="UP000563524"/>
    </source>
</evidence>
<keyword evidence="1" id="KW-0472">Membrane</keyword>
<comment type="caution">
    <text evidence="2">The sequence shown here is derived from an EMBL/GenBank/DDBJ whole genome shotgun (WGS) entry which is preliminary data.</text>
</comment>
<name>A0A840I104_9PROT</name>
<dbReference type="Proteomes" id="UP000563524">
    <property type="component" value="Unassembled WGS sequence"/>
</dbReference>
<keyword evidence="3" id="KW-1185">Reference proteome</keyword>
<evidence type="ECO:0000256" key="1">
    <source>
        <dbReference type="SAM" id="Phobius"/>
    </source>
</evidence>
<keyword evidence="1" id="KW-0812">Transmembrane</keyword>
<evidence type="ECO:0000313" key="2">
    <source>
        <dbReference type="EMBL" id="MBB4658509.1"/>
    </source>
</evidence>
<proteinExistence type="predicted"/>
<feature type="transmembrane region" description="Helical" evidence="1">
    <location>
        <begin position="31"/>
        <end position="49"/>
    </location>
</feature>
<feature type="transmembrane region" description="Helical" evidence="1">
    <location>
        <begin position="7"/>
        <end position="25"/>
    </location>
</feature>
<sequence length="65" mass="7088">MSKKTSHLLTWIGVALIVVAVIALIVKAIELILALILLAIGIPLAIAGVRKLRHHAHHQVTDERK</sequence>
<dbReference type="AlphaFoldDB" id="A0A840I104"/>
<protein>
    <submittedName>
        <fullName evidence="2">Uncharacterized protein</fullName>
    </submittedName>
</protein>
<dbReference type="EMBL" id="JACHOB010000001">
    <property type="protein sequence ID" value="MBB4658509.1"/>
    <property type="molecule type" value="Genomic_DNA"/>
</dbReference>
<organism evidence="2 3">
    <name type="scientific">Parvularcula dongshanensis</name>
    <dbReference type="NCBI Taxonomy" id="1173995"/>
    <lineage>
        <taxon>Bacteria</taxon>
        <taxon>Pseudomonadati</taxon>
        <taxon>Pseudomonadota</taxon>
        <taxon>Alphaproteobacteria</taxon>
        <taxon>Parvularculales</taxon>
        <taxon>Parvularculaceae</taxon>
        <taxon>Parvularcula</taxon>
    </lineage>
</organism>
<keyword evidence="1" id="KW-1133">Transmembrane helix</keyword>
<accession>A0A840I104</accession>